<dbReference type="Proteomes" id="UP001501758">
    <property type="component" value="Unassembled WGS sequence"/>
</dbReference>
<sequence length="272" mass="30882">MKKWIFLGMGILGILSLTAFTSKLPTDSAQYTLQPNEIIATINKDTTEKELEDLKDFFSESGIELIIEKIQFNEQDEITSLSIVLKKGNAKSKYSSSSSEPISDVELGYKNGNLYITNSGMFDINSWRNQIGFNHQTIDLDSILKNQNFRFNFDFDQEGDSIFFNGRHFNIGKLKDQIMNSFDFNEDEDGNIFFNNQQFPANFGKSKKYSFVDDPDIEKLIIIDGEEADFKTLDELAKADKLEEVDFLKSNIAVSLYGDKAKDGAIIAITKK</sequence>
<protein>
    <recommendedName>
        <fullName evidence="4">TonB-dependent receptor plug domain-containing protein</fullName>
    </recommendedName>
</protein>
<evidence type="ECO:0008006" key="4">
    <source>
        <dbReference type="Google" id="ProtNLM"/>
    </source>
</evidence>
<gene>
    <name evidence="2" type="ORF">GCM10009430_30690</name>
</gene>
<reference evidence="2 3" key="1">
    <citation type="journal article" date="2019" name="Int. J. Syst. Evol. Microbiol.">
        <title>The Global Catalogue of Microorganisms (GCM) 10K type strain sequencing project: providing services to taxonomists for standard genome sequencing and annotation.</title>
        <authorList>
            <consortium name="The Broad Institute Genomics Platform"/>
            <consortium name="The Broad Institute Genome Sequencing Center for Infectious Disease"/>
            <person name="Wu L."/>
            <person name="Ma J."/>
        </authorList>
    </citation>
    <scope>NUCLEOTIDE SEQUENCE [LARGE SCALE GENOMIC DNA]</scope>
    <source>
        <strain evidence="2 3">JCM 15974</strain>
    </source>
</reference>
<dbReference type="RefSeq" id="WP_343913158.1">
    <property type="nucleotide sequence ID" value="NZ_BAAAGE010000003.1"/>
</dbReference>
<proteinExistence type="predicted"/>
<feature type="chain" id="PRO_5045075328" description="TonB-dependent receptor plug domain-containing protein" evidence="1">
    <location>
        <begin position="20"/>
        <end position="272"/>
    </location>
</feature>
<accession>A0ABN1J0N4</accession>
<comment type="caution">
    <text evidence="2">The sequence shown here is derived from an EMBL/GenBank/DDBJ whole genome shotgun (WGS) entry which is preliminary data.</text>
</comment>
<feature type="signal peptide" evidence="1">
    <location>
        <begin position="1"/>
        <end position="19"/>
    </location>
</feature>
<keyword evidence="3" id="KW-1185">Reference proteome</keyword>
<name>A0ABN1J0N4_9FLAO</name>
<keyword evidence="1" id="KW-0732">Signal</keyword>
<evidence type="ECO:0000313" key="3">
    <source>
        <dbReference type="Proteomes" id="UP001501758"/>
    </source>
</evidence>
<organism evidence="2 3">
    <name type="scientific">Aquimarina litoralis</name>
    <dbReference type="NCBI Taxonomy" id="584605"/>
    <lineage>
        <taxon>Bacteria</taxon>
        <taxon>Pseudomonadati</taxon>
        <taxon>Bacteroidota</taxon>
        <taxon>Flavobacteriia</taxon>
        <taxon>Flavobacteriales</taxon>
        <taxon>Flavobacteriaceae</taxon>
        <taxon>Aquimarina</taxon>
    </lineage>
</organism>
<evidence type="ECO:0000313" key="2">
    <source>
        <dbReference type="EMBL" id="GAA0725287.1"/>
    </source>
</evidence>
<evidence type="ECO:0000256" key="1">
    <source>
        <dbReference type="SAM" id="SignalP"/>
    </source>
</evidence>
<dbReference type="EMBL" id="BAAAGE010000003">
    <property type="protein sequence ID" value="GAA0725287.1"/>
    <property type="molecule type" value="Genomic_DNA"/>
</dbReference>